<evidence type="ECO:0000256" key="1">
    <source>
        <dbReference type="ARBA" id="ARBA00006335"/>
    </source>
</evidence>
<feature type="domain" description="Endonuclease/exonuclease/phosphatase" evidence="3">
    <location>
        <begin position="61"/>
        <end position="270"/>
    </location>
</feature>
<keyword evidence="2" id="KW-0732">Signal</keyword>
<keyword evidence="5" id="KW-1185">Reference proteome</keyword>
<gene>
    <name evidence="4" type="ORF">TeGR_g13989</name>
</gene>
<evidence type="ECO:0000259" key="3">
    <source>
        <dbReference type="Pfam" id="PF03372"/>
    </source>
</evidence>
<proteinExistence type="inferred from homology"/>
<feature type="signal peptide" evidence="2">
    <location>
        <begin position="1"/>
        <end position="17"/>
    </location>
</feature>
<reference evidence="4 5" key="1">
    <citation type="journal article" date="2023" name="Commun. Biol.">
        <title>Genome analysis of Parmales, the sister group of diatoms, reveals the evolutionary specialization of diatoms from phago-mixotrophs to photoautotrophs.</title>
        <authorList>
            <person name="Ban H."/>
            <person name="Sato S."/>
            <person name="Yoshikawa S."/>
            <person name="Yamada K."/>
            <person name="Nakamura Y."/>
            <person name="Ichinomiya M."/>
            <person name="Sato N."/>
            <person name="Blanc-Mathieu R."/>
            <person name="Endo H."/>
            <person name="Kuwata A."/>
            <person name="Ogata H."/>
        </authorList>
    </citation>
    <scope>NUCLEOTIDE SEQUENCE [LARGE SCALE GENOMIC DNA]</scope>
</reference>
<evidence type="ECO:0000313" key="4">
    <source>
        <dbReference type="EMBL" id="GMI27939.1"/>
    </source>
</evidence>
<dbReference type="EMBL" id="BRYB01002945">
    <property type="protein sequence ID" value="GMI27939.1"/>
    <property type="molecule type" value="Genomic_DNA"/>
</dbReference>
<dbReference type="PANTHER" id="PTHR16320">
    <property type="entry name" value="SPHINGOMYELINASE FAMILY MEMBER"/>
    <property type="match status" value="1"/>
</dbReference>
<dbReference type="PANTHER" id="PTHR16320:SF23">
    <property type="entry name" value="SPHINGOMYELINASE C 1"/>
    <property type="match status" value="1"/>
</dbReference>
<dbReference type="Proteomes" id="UP001165060">
    <property type="component" value="Unassembled WGS sequence"/>
</dbReference>
<comment type="caution">
    <text evidence="4">The sequence shown here is derived from an EMBL/GenBank/DDBJ whole genome shotgun (WGS) entry which is preliminary data.</text>
</comment>
<protein>
    <recommendedName>
        <fullName evidence="3">Endonuclease/exonuclease/phosphatase domain-containing protein</fullName>
    </recommendedName>
</protein>
<dbReference type="InterPro" id="IPR005135">
    <property type="entry name" value="Endo/exonuclease/phosphatase"/>
</dbReference>
<dbReference type="InterPro" id="IPR036691">
    <property type="entry name" value="Endo/exonu/phosph_ase_sf"/>
</dbReference>
<comment type="similarity">
    <text evidence="1">Belongs to the neutral sphingomyelinase family.</text>
</comment>
<evidence type="ECO:0000256" key="2">
    <source>
        <dbReference type="SAM" id="SignalP"/>
    </source>
</evidence>
<dbReference type="InterPro" id="IPR038772">
    <property type="entry name" value="Sph/SMPD2-like"/>
</dbReference>
<evidence type="ECO:0000313" key="5">
    <source>
        <dbReference type="Proteomes" id="UP001165060"/>
    </source>
</evidence>
<dbReference type="Pfam" id="PF03372">
    <property type="entry name" value="Exo_endo_phos"/>
    <property type="match status" value="1"/>
</dbReference>
<feature type="chain" id="PRO_5046304352" description="Endonuclease/exonuclease/phosphatase domain-containing protein" evidence="2">
    <location>
        <begin position="18"/>
        <end position="397"/>
    </location>
</feature>
<dbReference type="Gene3D" id="3.60.10.10">
    <property type="entry name" value="Endonuclease/exonuclease/phosphatase"/>
    <property type="match status" value="1"/>
</dbReference>
<name>A0ABQ6ML45_9STRA</name>
<accession>A0ABQ6ML45</accession>
<sequence length="397" mass="42146">MALFAPAALAVMLPVASLVIPSQLILRKLAGVAHNTYSPPVTSCSPSIPPSPSPGTPLSILTYNIAGLSTHVNINPPVARLREFFVRLAAAPNSPDVVAFQESFSPTVSALIKEHLSAAYPHMLLDAISIPPTLPGWGPILSMNSGLVVVSKHPIKFAQARAFTGSCGADYHSNKGCVAVGIEAPGSGATIIVYTSHTQSDPTMDPLWWFDFSTFPSPARKAAEVKESQIRELGAFVATIQAAHPGCPGFLVGDLNVVGEELSPPDADSHVVAAQTNKHRQMMEMLREACPGIELEDCFRAAHPLSPDSMPLDEVGVTFSGSGNADCDLGCFQRLDYAISVSPSGGGKAADVEDIRVLDMRWDEVPLEDELDGKVGRSGERVKCFSDHAALLLKAKY</sequence>
<dbReference type="SUPFAM" id="SSF56219">
    <property type="entry name" value="DNase I-like"/>
    <property type="match status" value="1"/>
</dbReference>
<organism evidence="4 5">
    <name type="scientific">Tetraparma gracilis</name>
    <dbReference type="NCBI Taxonomy" id="2962635"/>
    <lineage>
        <taxon>Eukaryota</taxon>
        <taxon>Sar</taxon>
        <taxon>Stramenopiles</taxon>
        <taxon>Ochrophyta</taxon>
        <taxon>Bolidophyceae</taxon>
        <taxon>Parmales</taxon>
        <taxon>Triparmaceae</taxon>
        <taxon>Tetraparma</taxon>
    </lineage>
</organism>